<evidence type="ECO:0000259" key="8">
    <source>
        <dbReference type="Pfam" id="PF01618"/>
    </source>
</evidence>
<dbReference type="STRING" id="266762.HQ36_07420"/>
<accession>A0A0A2G4M6</accession>
<comment type="caution">
    <text evidence="9">The sequence shown here is derived from an EMBL/GenBank/DDBJ whole genome shotgun (WGS) entry which is preliminary data.</text>
</comment>
<evidence type="ECO:0000256" key="1">
    <source>
        <dbReference type="ARBA" id="ARBA00004651"/>
    </source>
</evidence>
<evidence type="ECO:0000256" key="2">
    <source>
        <dbReference type="ARBA" id="ARBA00022475"/>
    </source>
</evidence>
<feature type="domain" description="MotA/TolQ/ExbB proton channel" evidence="8">
    <location>
        <begin position="97"/>
        <end position="176"/>
    </location>
</feature>
<comment type="subcellular location">
    <subcellularLocation>
        <location evidence="1">Cell membrane</location>
        <topology evidence="1">Multi-pass membrane protein</topology>
    </subcellularLocation>
    <subcellularLocation>
        <location evidence="6">Membrane</location>
        <topology evidence="6">Multi-pass membrane protein</topology>
    </subcellularLocation>
</comment>
<evidence type="ECO:0000256" key="3">
    <source>
        <dbReference type="ARBA" id="ARBA00022692"/>
    </source>
</evidence>
<reference evidence="9 10" key="1">
    <citation type="submission" date="2014-08" db="EMBL/GenBank/DDBJ databases">
        <title>Porphyromonas gingivicanis strain:COT-022_OH1391 Genome sequencing.</title>
        <authorList>
            <person name="Wallis C."/>
            <person name="Deusch O."/>
            <person name="O'Flynn C."/>
            <person name="Davis I."/>
            <person name="Jospin G."/>
            <person name="Darling A.E."/>
            <person name="Coil D.A."/>
            <person name="Alexiev A."/>
            <person name="Horsfall A."/>
            <person name="Kirkwood N."/>
            <person name="Harris S."/>
            <person name="Eisen J.A."/>
        </authorList>
    </citation>
    <scope>NUCLEOTIDE SEQUENCE [LARGE SCALE GENOMIC DNA]</scope>
    <source>
        <strain evidence="10">COT-022 OH1391</strain>
    </source>
</reference>
<evidence type="ECO:0000256" key="5">
    <source>
        <dbReference type="ARBA" id="ARBA00023136"/>
    </source>
</evidence>
<keyword evidence="2" id="KW-1003">Cell membrane</keyword>
<dbReference type="PANTHER" id="PTHR30625">
    <property type="entry name" value="PROTEIN TOLQ"/>
    <property type="match status" value="1"/>
</dbReference>
<dbReference type="RefSeq" id="WP_036884817.1">
    <property type="nucleotide sequence ID" value="NZ_JQZW01000013.1"/>
</dbReference>
<dbReference type="InterPro" id="IPR050790">
    <property type="entry name" value="ExbB/TolQ_transport"/>
</dbReference>
<name>A0A0A2G4M6_9PORP</name>
<evidence type="ECO:0000256" key="7">
    <source>
        <dbReference type="SAM" id="Phobius"/>
    </source>
</evidence>
<dbReference type="PANTHER" id="PTHR30625:SF3">
    <property type="entry name" value="TOL-PAL SYSTEM PROTEIN TOLQ"/>
    <property type="match status" value="1"/>
</dbReference>
<keyword evidence="9" id="KW-0969">Cilium</keyword>
<feature type="transmembrane region" description="Helical" evidence="7">
    <location>
        <begin position="120"/>
        <end position="139"/>
    </location>
</feature>
<evidence type="ECO:0000313" key="9">
    <source>
        <dbReference type="EMBL" id="KGN97377.1"/>
    </source>
</evidence>
<keyword evidence="9" id="KW-0282">Flagellum</keyword>
<evidence type="ECO:0000256" key="4">
    <source>
        <dbReference type="ARBA" id="ARBA00022989"/>
    </source>
</evidence>
<dbReference type="AlphaFoldDB" id="A0A0A2G4M6"/>
<dbReference type="EMBL" id="JQZW01000013">
    <property type="protein sequence ID" value="KGN97377.1"/>
    <property type="molecule type" value="Genomic_DNA"/>
</dbReference>
<proteinExistence type="inferred from homology"/>
<evidence type="ECO:0000313" key="10">
    <source>
        <dbReference type="Proteomes" id="UP000030134"/>
    </source>
</evidence>
<dbReference type="Proteomes" id="UP000030134">
    <property type="component" value="Unassembled WGS sequence"/>
</dbReference>
<keyword evidence="6" id="KW-0813">Transport</keyword>
<keyword evidence="5 7" id="KW-0472">Membrane</keyword>
<dbReference type="Pfam" id="PF01618">
    <property type="entry name" value="MotA_ExbB"/>
    <property type="match status" value="1"/>
</dbReference>
<dbReference type="OrthoDB" id="3178152at2"/>
<comment type="similarity">
    <text evidence="6">Belongs to the exbB/tolQ family.</text>
</comment>
<keyword evidence="3 7" id="KW-0812">Transmembrane</keyword>
<dbReference type="eggNOG" id="COG0811">
    <property type="taxonomic scope" value="Bacteria"/>
</dbReference>
<keyword evidence="6" id="KW-0653">Protein transport</keyword>
<organism evidence="9 10">
    <name type="scientific">Porphyromonas gingivicanis</name>
    <dbReference type="NCBI Taxonomy" id="266762"/>
    <lineage>
        <taxon>Bacteria</taxon>
        <taxon>Pseudomonadati</taxon>
        <taxon>Bacteroidota</taxon>
        <taxon>Bacteroidia</taxon>
        <taxon>Bacteroidales</taxon>
        <taxon>Porphyromonadaceae</taxon>
        <taxon>Porphyromonas</taxon>
    </lineage>
</organism>
<feature type="transmembrane region" description="Helical" evidence="7">
    <location>
        <begin position="151"/>
        <end position="173"/>
    </location>
</feature>
<dbReference type="GO" id="GO:0005886">
    <property type="term" value="C:plasma membrane"/>
    <property type="evidence" value="ECO:0007669"/>
    <property type="project" value="UniProtKB-SubCell"/>
</dbReference>
<protein>
    <submittedName>
        <fullName evidence="9">Flagellar motor protein MotA</fullName>
    </submittedName>
</protein>
<keyword evidence="10" id="KW-1185">Reference proteome</keyword>
<keyword evidence="9" id="KW-0966">Cell projection</keyword>
<dbReference type="GO" id="GO:0017038">
    <property type="term" value="P:protein import"/>
    <property type="evidence" value="ECO:0007669"/>
    <property type="project" value="TreeGrafter"/>
</dbReference>
<feature type="transmembrane region" description="Helical" evidence="7">
    <location>
        <begin position="15"/>
        <end position="38"/>
    </location>
</feature>
<sequence length="194" mass="21729">MNYISNAMFWVSNGLLVPVVIGLLFLFVRSLLMLGTLFSKWQGYRNRNNTLGKLIRNEEKINLDAVKETALLHKNSIFESTLISLLGSDRTRRELLIGEYELRMEGSLGSAKILSKFGPILGLMGTLIPMGPALVGLSAGDIESMAYNMQVAFATTVIGMFTSAVGYISLHVLRNYHHRDLIWLDYINESIDKQ</sequence>
<keyword evidence="4 7" id="KW-1133">Transmembrane helix</keyword>
<gene>
    <name evidence="9" type="ORF">HQ36_07420</name>
</gene>
<evidence type="ECO:0000256" key="6">
    <source>
        <dbReference type="RuleBase" id="RU004057"/>
    </source>
</evidence>
<dbReference type="InterPro" id="IPR002898">
    <property type="entry name" value="MotA_ExbB_proton_chnl"/>
</dbReference>